<dbReference type="GO" id="GO:0016491">
    <property type="term" value="F:oxidoreductase activity"/>
    <property type="evidence" value="ECO:0007669"/>
    <property type="project" value="InterPro"/>
</dbReference>
<dbReference type="RefSeq" id="WP_132283551.1">
    <property type="nucleotide sequence ID" value="NZ_SKBM01000001.1"/>
</dbReference>
<comment type="caution">
    <text evidence="1">The sequence shown here is derived from an EMBL/GenBank/DDBJ whole genome shotgun (WGS) entry which is preliminary data.</text>
</comment>
<accession>A0A4R4DXP5</accession>
<gene>
    <name evidence="1" type="ORF">EXY23_00220</name>
</gene>
<name>A0A4R4DXP5_9PROT</name>
<dbReference type="AlphaFoldDB" id="A0A4R4DXP5"/>
<protein>
    <submittedName>
        <fullName evidence="1">EthD family reductase</fullName>
    </submittedName>
</protein>
<dbReference type="SUPFAM" id="SSF54909">
    <property type="entry name" value="Dimeric alpha+beta barrel"/>
    <property type="match status" value="1"/>
</dbReference>
<dbReference type="NCBIfam" id="TIGR02118">
    <property type="entry name" value="EthD family reductase"/>
    <property type="match status" value="1"/>
</dbReference>
<evidence type="ECO:0000313" key="2">
    <source>
        <dbReference type="Proteomes" id="UP000295023"/>
    </source>
</evidence>
<dbReference type="InterPro" id="IPR009799">
    <property type="entry name" value="EthD_dom"/>
</dbReference>
<sequence length="103" mass="11440">MIVVSVSYPNDPSTRFDLDYYMQTHIPLVRERWSAMGLRELRVLRGLGTPDGGAAPVRLMALLTWDNAEALERAVAAHGQEIFGDIARFTDARPVMQVNAPEG</sequence>
<organism evidence="1 2">
    <name type="scientific">Roseicella aquatilis</name>
    <dbReference type="NCBI Taxonomy" id="2527868"/>
    <lineage>
        <taxon>Bacteria</taxon>
        <taxon>Pseudomonadati</taxon>
        <taxon>Pseudomonadota</taxon>
        <taxon>Alphaproteobacteria</taxon>
        <taxon>Acetobacterales</taxon>
        <taxon>Roseomonadaceae</taxon>
        <taxon>Roseicella</taxon>
    </lineage>
</organism>
<reference evidence="1 2" key="1">
    <citation type="submission" date="2019-03" db="EMBL/GenBank/DDBJ databases">
        <title>Paracraurococcus aquatilis NE82 genome sequence.</title>
        <authorList>
            <person name="Zhao Y."/>
            <person name="Du Z."/>
        </authorList>
    </citation>
    <scope>NUCLEOTIDE SEQUENCE [LARGE SCALE GENOMIC DNA]</scope>
    <source>
        <strain evidence="1 2">NE82</strain>
    </source>
</reference>
<dbReference type="Proteomes" id="UP000295023">
    <property type="component" value="Unassembled WGS sequence"/>
</dbReference>
<keyword evidence="2" id="KW-1185">Reference proteome</keyword>
<dbReference type="Gene3D" id="3.30.70.100">
    <property type="match status" value="1"/>
</dbReference>
<dbReference type="EMBL" id="SKBM01000001">
    <property type="protein sequence ID" value="TCZ66579.1"/>
    <property type="molecule type" value="Genomic_DNA"/>
</dbReference>
<dbReference type="PANTHER" id="PTHR40260">
    <property type="entry name" value="BLR8190 PROTEIN"/>
    <property type="match status" value="1"/>
</dbReference>
<dbReference type="InterPro" id="IPR011008">
    <property type="entry name" value="Dimeric_a/b-barrel"/>
</dbReference>
<dbReference type="OrthoDB" id="5343971at2"/>
<proteinExistence type="predicted"/>
<dbReference type="PANTHER" id="PTHR40260:SF2">
    <property type="entry name" value="BLR8190 PROTEIN"/>
    <property type="match status" value="1"/>
</dbReference>
<evidence type="ECO:0000313" key="1">
    <source>
        <dbReference type="EMBL" id="TCZ66579.1"/>
    </source>
</evidence>